<dbReference type="PANTHER" id="PTHR48449">
    <property type="entry name" value="DUF1985 DOMAIN-CONTAINING PROTEIN"/>
    <property type="match status" value="1"/>
</dbReference>
<name>A0A540NHW3_MALBA</name>
<dbReference type="AlphaFoldDB" id="A0A540NHW3"/>
<dbReference type="Proteomes" id="UP000315295">
    <property type="component" value="Unassembled WGS sequence"/>
</dbReference>
<evidence type="ECO:0000256" key="1">
    <source>
        <dbReference type="SAM" id="MobiDB-lite"/>
    </source>
</evidence>
<feature type="region of interest" description="Disordered" evidence="1">
    <location>
        <begin position="69"/>
        <end position="105"/>
    </location>
</feature>
<protein>
    <recommendedName>
        <fullName evidence="4">DUF1985 domain-containing protein</fullName>
    </recommendedName>
</protein>
<evidence type="ECO:0000313" key="3">
    <source>
        <dbReference type="Proteomes" id="UP000315295"/>
    </source>
</evidence>
<feature type="compositionally biased region" description="Basic and acidic residues" evidence="1">
    <location>
        <begin position="69"/>
        <end position="87"/>
    </location>
</feature>
<dbReference type="PANTHER" id="PTHR48449:SF1">
    <property type="entry name" value="DUF1985 DOMAIN-CONTAINING PROTEIN"/>
    <property type="match status" value="1"/>
</dbReference>
<sequence length="105" mass="12069">MNKEDVFKLGLVYFAEAVLIGAKTNVIVNLEYLYLVEDMDRFNSFAWDSISFEQLHDSLLFATLRKGRGKVEGDGEGDKKEEEEVKGTKRRQRSGWGCKGFSYDF</sequence>
<comment type="caution">
    <text evidence="2">The sequence shown here is derived from an EMBL/GenBank/DDBJ whole genome shotgun (WGS) entry which is preliminary data.</text>
</comment>
<keyword evidence="3" id="KW-1185">Reference proteome</keyword>
<organism evidence="2 3">
    <name type="scientific">Malus baccata</name>
    <name type="common">Siberian crab apple</name>
    <name type="synonym">Pyrus baccata</name>
    <dbReference type="NCBI Taxonomy" id="106549"/>
    <lineage>
        <taxon>Eukaryota</taxon>
        <taxon>Viridiplantae</taxon>
        <taxon>Streptophyta</taxon>
        <taxon>Embryophyta</taxon>
        <taxon>Tracheophyta</taxon>
        <taxon>Spermatophyta</taxon>
        <taxon>Magnoliopsida</taxon>
        <taxon>eudicotyledons</taxon>
        <taxon>Gunneridae</taxon>
        <taxon>Pentapetalae</taxon>
        <taxon>rosids</taxon>
        <taxon>fabids</taxon>
        <taxon>Rosales</taxon>
        <taxon>Rosaceae</taxon>
        <taxon>Amygdaloideae</taxon>
        <taxon>Maleae</taxon>
        <taxon>Malus</taxon>
    </lineage>
</organism>
<accession>A0A540NHW3</accession>
<dbReference type="EMBL" id="VIEB01000039">
    <property type="protein sequence ID" value="TQE10589.1"/>
    <property type="molecule type" value="Genomic_DNA"/>
</dbReference>
<reference evidence="2 3" key="1">
    <citation type="journal article" date="2019" name="G3 (Bethesda)">
        <title>Sequencing of a Wild Apple (Malus baccata) Genome Unravels the Differences Between Cultivated and Wild Apple Species Regarding Disease Resistance and Cold Tolerance.</title>
        <authorList>
            <person name="Chen X."/>
        </authorList>
    </citation>
    <scope>NUCLEOTIDE SEQUENCE [LARGE SCALE GENOMIC DNA]</scope>
    <source>
        <strain evidence="3">cv. Shandingzi</strain>
        <tissue evidence="2">Leaves</tissue>
    </source>
</reference>
<evidence type="ECO:0008006" key="4">
    <source>
        <dbReference type="Google" id="ProtNLM"/>
    </source>
</evidence>
<gene>
    <name evidence="2" type="ORF">C1H46_003827</name>
</gene>
<evidence type="ECO:0000313" key="2">
    <source>
        <dbReference type="EMBL" id="TQE10589.1"/>
    </source>
</evidence>
<proteinExistence type="predicted"/>